<organism evidence="3 4">
    <name type="scientific">Acanthopleuribacter pedis</name>
    <dbReference type="NCBI Taxonomy" id="442870"/>
    <lineage>
        <taxon>Bacteria</taxon>
        <taxon>Pseudomonadati</taxon>
        <taxon>Acidobacteriota</taxon>
        <taxon>Holophagae</taxon>
        <taxon>Acanthopleuribacterales</taxon>
        <taxon>Acanthopleuribacteraceae</taxon>
        <taxon>Acanthopleuribacter</taxon>
    </lineage>
</organism>
<evidence type="ECO:0000256" key="2">
    <source>
        <dbReference type="SAM" id="Phobius"/>
    </source>
</evidence>
<reference evidence="3" key="1">
    <citation type="submission" date="2021-03" db="EMBL/GenBank/DDBJ databases">
        <authorList>
            <person name="Wang G."/>
        </authorList>
    </citation>
    <scope>NUCLEOTIDE SEQUENCE</scope>
    <source>
        <strain evidence="3">KCTC 12899</strain>
    </source>
</reference>
<dbReference type="EMBL" id="JAFREP010000001">
    <property type="protein sequence ID" value="MBO1316999.1"/>
    <property type="molecule type" value="Genomic_DNA"/>
</dbReference>
<feature type="region of interest" description="Disordered" evidence="1">
    <location>
        <begin position="172"/>
        <end position="191"/>
    </location>
</feature>
<dbReference type="AlphaFoldDB" id="A0A8J7Q5I3"/>
<evidence type="ECO:0000313" key="3">
    <source>
        <dbReference type="EMBL" id="MBO1316999.1"/>
    </source>
</evidence>
<keyword evidence="2" id="KW-0472">Membrane</keyword>
<dbReference type="Proteomes" id="UP000664417">
    <property type="component" value="Unassembled WGS sequence"/>
</dbReference>
<feature type="compositionally biased region" description="Basic and acidic residues" evidence="1">
    <location>
        <begin position="174"/>
        <end position="184"/>
    </location>
</feature>
<name>A0A8J7Q5I3_9BACT</name>
<evidence type="ECO:0000256" key="1">
    <source>
        <dbReference type="SAM" id="MobiDB-lite"/>
    </source>
</evidence>
<keyword evidence="4" id="KW-1185">Reference proteome</keyword>
<protein>
    <recommendedName>
        <fullName evidence="5">Transmembrane protein</fullName>
    </recommendedName>
</protein>
<accession>A0A8J7Q5I3</accession>
<evidence type="ECO:0008006" key="5">
    <source>
        <dbReference type="Google" id="ProtNLM"/>
    </source>
</evidence>
<feature type="transmembrane region" description="Helical" evidence="2">
    <location>
        <begin position="45"/>
        <end position="65"/>
    </location>
</feature>
<comment type="caution">
    <text evidence="3">The sequence shown here is derived from an EMBL/GenBank/DDBJ whole genome shotgun (WGS) entry which is preliminary data.</text>
</comment>
<dbReference type="RefSeq" id="WP_207856235.1">
    <property type="nucleotide sequence ID" value="NZ_JAFREP010000001.1"/>
</dbReference>
<keyword evidence="2" id="KW-0812">Transmembrane</keyword>
<proteinExistence type="predicted"/>
<evidence type="ECO:0000313" key="4">
    <source>
        <dbReference type="Proteomes" id="UP000664417"/>
    </source>
</evidence>
<gene>
    <name evidence="3" type="ORF">J3U88_00905</name>
</gene>
<keyword evidence="2" id="KW-1133">Transmembrane helix</keyword>
<sequence length="191" mass="21489">MNDLEKTLNALDKPKLQVPSFKQDLRRALIEESRRGATDSIYKPAFYGALFTCSALATVLVLLLLNPHVLVNNSAEDLGRSPTSNLSRLAEASPLPSFEPVQTGEPTHFYSDRDRRFLQVVDPQNDKAYLEQLFSKKLSTSPGPIRPTNSEKVMVMREFELGTGQRVWVYTEIPPKEPPPHEETSSDFTTL</sequence>